<feature type="binding site" evidence="6">
    <location>
        <position position="93"/>
    </location>
    <ligand>
        <name>S-adenosyl-L-methionine</name>
        <dbReference type="ChEBI" id="CHEBI:59789"/>
    </ligand>
</feature>
<feature type="region of interest" description="Disordered" evidence="7">
    <location>
        <begin position="1"/>
        <end position="71"/>
    </location>
</feature>
<feature type="domain" description="16S/18S rRNA aminocarboxypropyltransferase Tsr3 C-terminal" evidence="8">
    <location>
        <begin position="202"/>
        <end position="265"/>
    </location>
</feature>
<organism evidence="10 11">
    <name type="scientific">Microbotryum saponariae</name>
    <dbReference type="NCBI Taxonomy" id="289078"/>
    <lineage>
        <taxon>Eukaryota</taxon>
        <taxon>Fungi</taxon>
        <taxon>Dikarya</taxon>
        <taxon>Basidiomycota</taxon>
        <taxon>Pucciniomycotina</taxon>
        <taxon>Microbotryomycetes</taxon>
        <taxon>Microbotryales</taxon>
        <taxon>Microbotryaceae</taxon>
        <taxon>Microbotryum</taxon>
    </lineage>
</organism>
<evidence type="ECO:0000313" key="11">
    <source>
        <dbReference type="Proteomes" id="UP000249723"/>
    </source>
</evidence>
<dbReference type="PANTHER" id="PTHR20426:SF0">
    <property type="entry name" value="18S RRNA AMINOCARBOXYPROPYLTRANSFERASE"/>
    <property type="match status" value="1"/>
</dbReference>
<comment type="function">
    <text evidence="6">Aminocarboxypropyltransferase that catalyzes the aminocarboxypropyl transfer on pseudouridine at position 1191 (Psi1191) in 18S rRNA. It constitutes the last step in biosynthesis of the hypermodified N1-methyl-N3-(3-amino-3-carboxypropyl) pseudouridine (m1acp3-Psi) conserved in eukaryotic 18S rRNA.</text>
</comment>
<dbReference type="GO" id="GO:0000455">
    <property type="term" value="P:enzyme-directed rRNA pseudouridine synthesis"/>
    <property type="evidence" value="ECO:0007669"/>
    <property type="project" value="UniProtKB-UniRule"/>
</dbReference>
<feature type="binding site" evidence="6">
    <location>
        <position position="205"/>
    </location>
    <ligand>
        <name>S-adenosyl-L-methionine</name>
        <dbReference type="ChEBI" id="CHEBI:59789"/>
    </ligand>
</feature>
<feature type="region of interest" description="Disordered" evidence="7">
    <location>
        <begin position="271"/>
        <end position="343"/>
    </location>
</feature>
<evidence type="ECO:0000256" key="4">
    <source>
        <dbReference type="ARBA" id="ARBA00022679"/>
    </source>
</evidence>
<evidence type="ECO:0000256" key="6">
    <source>
        <dbReference type="HAMAP-Rule" id="MF_03146"/>
    </source>
</evidence>
<comment type="catalytic activity">
    <reaction evidence="6">
        <text>an N(1)-methylpseudouridine in rRNA + S-adenosyl-L-methionine = N(1)-methyl-N(3)-[(3S)-3-amino-3-carboxypropyl]pseudouridine in rRNA + S-methyl-5'-thioadenosine + H(+)</text>
        <dbReference type="Rhea" id="RHEA:63296"/>
        <dbReference type="Rhea" id="RHEA-COMP:11634"/>
        <dbReference type="Rhea" id="RHEA-COMP:16310"/>
        <dbReference type="ChEBI" id="CHEBI:15378"/>
        <dbReference type="ChEBI" id="CHEBI:17509"/>
        <dbReference type="ChEBI" id="CHEBI:59789"/>
        <dbReference type="ChEBI" id="CHEBI:74890"/>
        <dbReference type="ChEBI" id="CHEBI:146234"/>
        <dbReference type="EC" id="2.5.1.157"/>
    </reaction>
</comment>
<feature type="binding site" evidence="6">
    <location>
        <position position="164"/>
    </location>
    <ligand>
        <name>S-adenosyl-L-methionine</name>
        <dbReference type="ChEBI" id="CHEBI:59789"/>
    </ligand>
</feature>
<keyword evidence="1 6" id="KW-0963">Cytoplasm</keyword>
<dbReference type="GO" id="GO:0005737">
    <property type="term" value="C:cytoplasm"/>
    <property type="evidence" value="ECO:0007669"/>
    <property type="project" value="UniProtKB-SubCell"/>
</dbReference>
<evidence type="ECO:0000256" key="1">
    <source>
        <dbReference type="ARBA" id="ARBA00022490"/>
    </source>
</evidence>
<evidence type="ECO:0000259" key="9">
    <source>
        <dbReference type="Pfam" id="PF04068"/>
    </source>
</evidence>
<evidence type="ECO:0000256" key="5">
    <source>
        <dbReference type="ARBA" id="ARBA00022691"/>
    </source>
</evidence>
<gene>
    <name evidence="6" type="primary">TSR3</name>
    <name evidence="10" type="ORF">BZ3500_MVSOF-1268-A1-R1_CHR3-1G06051</name>
</gene>
<reference evidence="11" key="1">
    <citation type="submission" date="2016-10" db="EMBL/GenBank/DDBJ databases">
        <authorList>
            <person name="Jeantristanb JTB J.-T."/>
            <person name="Ricardo R."/>
        </authorList>
    </citation>
    <scope>NUCLEOTIDE SEQUENCE [LARGE SCALE GENOMIC DNA]</scope>
</reference>
<keyword evidence="3 6" id="KW-0698">rRNA processing</keyword>
<dbReference type="AlphaFoldDB" id="A0A2X0MY48"/>
<feature type="domain" description="16S/18S rRNA aminocarboxypropyltransferase Tsr3 C-terminal" evidence="8">
    <location>
        <begin position="115"/>
        <end position="178"/>
    </location>
</feature>
<dbReference type="HAMAP" id="MF_01116">
    <property type="entry name" value="TSR3"/>
    <property type="match status" value="1"/>
</dbReference>
<protein>
    <recommendedName>
        <fullName evidence="6">18S rRNA aminocarboxypropyltransferase</fullName>
        <ecNumber evidence="6">2.5.1.157</ecNumber>
    </recommendedName>
</protein>
<sequence>MAPPKSRYRGSTSKGSTTHRRSTRGGGSNSTGSRSDRNVYGGVSGIEVPASAVDQEGSSGEDEGNDVDGLTMGEKRLPVAMWDFDHCDPRKCSGKKLARLGLMKELRVGQKFQGVVMSPKGTQVVSPSDRDIVASSGVAVVECSWARLEEIPFHKIKSPHERLLPYMIAANPVNYGKRTFPLTKQHTENICRVNSHDDLRCGPAYKLTCLEAVAAALYICSFPTQAEELLSKFSWGHSFWEINGPIISRYQTCSTPESVLEMQEIIIEEMKEEEEERRREKERVEEEGDLLVLNPNHMRGAWRPHHSEEEEESSGEEDDGGGSEDGEDKVDTVTTGVGRTRLE</sequence>
<evidence type="ECO:0000256" key="3">
    <source>
        <dbReference type="ARBA" id="ARBA00022552"/>
    </source>
</evidence>
<dbReference type="Pfam" id="PF04034">
    <property type="entry name" value="Ribo_biogen_C"/>
    <property type="match status" value="2"/>
</dbReference>
<dbReference type="GO" id="GO:0106388">
    <property type="term" value="F:rRNA small subunit aminocarboxypropyltransferase activity"/>
    <property type="evidence" value="ECO:0007669"/>
    <property type="project" value="UniProtKB-EC"/>
</dbReference>
<feature type="compositionally biased region" description="Acidic residues" evidence="7">
    <location>
        <begin position="309"/>
        <end position="328"/>
    </location>
</feature>
<proteinExistence type="inferred from homology"/>
<dbReference type="STRING" id="289078.A0A2X0MY48"/>
<dbReference type="GO" id="GO:0005634">
    <property type="term" value="C:nucleus"/>
    <property type="evidence" value="ECO:0007669"/>
    <property type="project" value="UniProtKB-SubCell"/>
</dbReference>
<dbReference type="Pfam" id="PF04068">
    <property type="entry name" value="Fer4_RLI"/>
    <property type="match status" value="1"/>
</dbReference>
<dbReference type="InterPro" id="IPR007177">
    <property type="entry name" value="Tsr3_C"/>
</dbReference>
<dbReference type="EC" id="2.5.1.157" evidence="6"/>
<evidence type="ECO:0000256" key="2">
    <source>
        <dbReference type="ARBA" id="ARBA00022517"/>
    </source>
</evidence>
<dbReference type="OrthoDB" id="10262062at2759"/>
<keyword evidence="5 6" id="KW-0949">S-adenosyl-L-methionine</keyword>
<dbReference type="GO" id="GO:0030490">
    <property type="term" value="P:maturation of SSU-rRNA"/>
    <property type="evidence" value="ECO:0007669"/>
    <property type="project" value="TreeGrafter"/>
</dbReference>
<comment type="similarity">
    <text evidence="6">Belongs to the TDD superfamily. TSR3 family.</text>
</comment>
<keyword evidence="4 6" id="KW-0808">Transferase</keyword>
<evidence type="ECO:0000313" key="10">
    <source>
        <dbReference type="EMBL" id="SCZ99512.1"/>
    </source>
</evidence>
<keyword evidence="2 6" id="KW-0690">Ribosome biogenesis</keyword>
<dbReference type="EMBL" id="FMWP01000096">
    <property type="protein sequence ID" value="SCZ99512.1"/>
    <property type="molecule type" value="Genomic_DNA"/>
</dbReference>
<dbReference type="PANTHER" id="PTHR20426">
    <property type="entry name" value="RIBOSOME BIOGENESIS PROTEIN TSR3 HOMOLOG"/>
    <property type="match status" value="1"/>
</dbReference>
<evidence type="ECO:0000256" key="7">
    <source>
        <dbReference type="SAM" id="MobiDB-lite"/>
    </source>
</evidence>
<dbReference type="GO" id="GO:1904047">
    <property type="term" value="F:S-adenosyl-L-methionine binding"/>
    <property type="evidence" value="ECO:0007669"/>
    <property type="project" value="UniProtKB-UniRule"/>
</dbReference>
<keyword evidence="11" id="KW-1185">Reference proteome</keyword>
<comment type="catalytic activity">
    <reaction evidence="6">
        <text>N(1)-methylpseudouridine(1191) in yeast 18S rRNA + S-adenosyl-L-methionine = N(1)-methyl-N(3)-[(3S)-3-amino-3-carboxypropyl]pseudouridine(1191) in yeast 18S rRNA + S-methyl-5'-thioadenosine + H(+)</text>
        <dbReference type="Rhea" id="RHEA:63300"/>
        <dbReference type="Rhea" id="RHEA-COMP:13852"/>
        <dbReference type="Rhea" id="RHEA-COMP:16309"/>
        <dbReference type="ChEBI" id="CHEBI:15378"/>
        <dbReference type="ChEBI" id="CHEBI:17509"/>
        <dbReference type="ChEBI" id="CHEBI:59789"/>
        <dbReference type="ChEBI" id="CHEBI:74890"/>
        <dbReference type="ChEBI" id="CHEBI:146234"/>
    </reaction>
</comment>
<evidence type="ECO:0000259" key="8">
    <source>
        <dbReference type="Pfam" id="PF04034"/>
    </source>
</evidence>
<feature type="binding site" evidence="6">
    <location>
        <position position="141"/>
    </location>
    <ligand>
        <name>S-adenosyl-L-methionine</name>
        <dbReference type="ChEBI" id="CHEBI:59789"/>
    </ligand>
</feature>
<dbReference type="InterPro" id="IPR022968">
    <property type="entry name" value="Tsr3-like"/>
</dbReference>
<feature type="compositionally biased region" description="Low complexity" evidence="7">
    <location>
        <begin position="332"/>
        <end position="343"/>
    </location>
</feature>
<accession>A0A2X0MY48</accession>
<keyword evidence="6" id="KW-0539">Nucleus</keyword>
<comment type="subcellular location">
    <subcellularLocation>
        <location evidence="6">Cytoplasm</location>
    </subcellularLocation>
    <subcellularLocation>
        <location evidence="6">Nucleus</location>
    </subcellularLocation>
</comment>
<dbReference type="InterPro" id="IPR007209">
    <property type="entry name" value="RNaseL-inhib-like_metal-bd_dom"/>
</dbReference>
<name>A0A2X0MY48_9BASI</name>
<dbReference type="Proteomes" id="UP000249723">
    <property type="component" value="Unassembled WGS sequence"/>
</dbReference>
<feature type="domain" description="RNase L inhibitor RLI-like possible metal-binding" evidence="9">
    <location>
        <begin position="78"/>
        <end position="111"/>
    </location>
</feature>